<gene>
    <name evidence="1" type="ORF">ACFOD3_24285</name>
</gene>
<name>A0ABV7BZV0_9PROT</name>
<proteinExistence type="predicted"/>
<dbReference type="EMBL" id="JBHRSB010000009">
    <property type="protein sequence ID" value="MFC3003035.1"/>
    <property type="molecule type" value="Genomic_DNA"/>
</dbReference>
<accession>A0ABV7BZV0</accession>
<dbReference type="RefSeq" id="WP_216839420.1">
    <property type="nucleotide sequence ID" value="NZ_JAFNJS010000009.1"/>
</dbReference>
<dbReference type="InterPro" id="IPR010287">
    <property type="entry name" value="DUF892_YciF-like"/>
</dbReference>
<dbReference type="Proteomes" id="UP001595420">
    <property type="component" value="Unassembled WGS sequence"/>
</dbReference>
<dbReference type="PANTHER" id="PTHR30565">
    <property type="entry name" value="PROTEIN YCIF"/>
    <property type="match status" value="1"/>
</dbReference>
<comment type="caution">
    <text evidence="1">The sequence shown here is derived from an EMBL/GenBank/DDBJ whole genome shotgun (WGS) entry which is preliminary data.</text>
</comment>
<evidence type="ECO:0000313" key="2">
    <source>
        <dbReference type="Proteomes" id="UP001595420"/>
    </source>
</evidence>
<dbReference type="PANTHER" id="PTHR30565:SF9">
    <property type="entry name" value="PROTEIN YCIF"/>
    <property type="match status" value="1"/>
</dbReference>
<sequence length="169" mass="18829">MQQDYRATYVAGLIDARAMETEAIQLLSRQVERLDNYPEMQAALRRHVRESEVQRDRLDELLSSLGSSHSGLKDLVTGFVANLAALGHAVAPDEVLKNAMANYAFEHYEIAAYRCLVTLSELAGHDSAHAVLDLSLREEERMAQWCHDNLDAVTRRHAELRARGATAGA</sequence>
<keyword evidence="2" id="KW-1185">Reference proteome</keyword>
<dbReference type="InterPro" id="IPR047114">
    <property type="entry name" value="YciF"/>
</dbReference>
<evidence type="ECO:0000313" key="1">
    <source>
        <dbReference type="EMBL" id="MFC3003035.1"/>
    </source>
</evidence>
<dbReference type="Pfam" id="PF05974">
    <property type="entry name" value="DUF892"/>
    <property type="match status" value="1"/>
</dbReference>
<protein>
    <submittedName>
        <fullName evidence="1">DUF892 family protein</fullName>
    </submittedName>
</protein>
<organism evidence="1 2">
    <name type="scientific">Falsiroseomonas tokyonensis</name>
    <dbReference type="NCBI Taxonomy" id="430521"/>
    <lineage>
        <taxon>Bacteria</taxon>
        <taxon>Pseudomonadati</taxon>
        <taxon>Pseudomonadota</taxon>
        <taxon>Alphaproteobacteria</taxon>
        <taxon>Acetobacterales</taxon>
        <taxon>Roseomonadaceae</taxon>
        <taxon>Falsiroseomonas</taxon>
    </lineage>
</organism>
<reference evidence="2" key="1">
    <citation type="journal article" date="2019" name="Int. J. Syst. Evol. Microbiol.">
        <title>The Global Catalogue of Microorganisms (GCM) 10K type strain sequencing project: providing services to taxonomists for standard genome sequencing and annotation.</title>
        <authorList>
            <consortium name="The Broad Institute Genomics Platform"/>
            <consortium name="The Broad Institute Genome Sequencing Center for Infectious Disease"/>
            <person name="Wu L."/>
            <person name="Ma J."/>
        </authorList>
    </citation>
    <scope>NUCLEOTIDE SEQUENCE [LARGE SCALE GENOMIC DNA]</scope>
    <source>
        <strain evidence="2">CGMCC 1.16855</strain>
    </source>
</reference>